<evidence type="ECO:0000256" key="2">
    <source>
        <dbReference type="SAM" id="SignalP"/>
    </source>
</evidence>
<gene>
    <name evidence="4" type="ORF">MPLG2_0682</name>
</gene>
<feature type="signal peptide" evidence="2">
    <location>
        <begin position="1"/>
        <end position="33"/>
    </location>
</feature>
<dbReference type="InterPro" id="IPR058593">
    <property type="entry name" value="ARB_07466-like_C"/>
</dbReference>
<keyword evidence="5" id="KW-1185">Reference proteome</keyword>
<feature type="compositionally biased region" description="Low complexity" evidence="1">
    <location>
        <begin position="44"/>
        <end position="76"/>
    </location>
</feature>
<dbReference type="KEGG" id="mgg:MPLG2_0682"/>
<accession>A0A2N9JDY0</accession>
<evidence type="ECO:0000313" key="5">
    <source>
        <dbReference type="Proteomes" id="UP000238164"/>
    </source>
</evidence>
<keyword evidence="2" id="KW-0732">Signal</keyword>
<proteinExistence type="predicted"/>
<dbReference type="EMBL" id="LT985188">
    <property type="protein sequence ID" value="SPD85718.1"/>
    <property type="molecule type" value="Genomic_DNA"/>
</dbReference>
<evidence type="ECO:0000259" key="3">
    <source>
        <dbReference type="Pfam" id="PF26571"/>
    </source>
</evidence>
<evidence type="ECO:0000313" key="4">
    <source>
        <dbReference type="EMBL" id="SPD85718.1"/>
    </source>
</evidence>
<name>A0A2N9JDY0_9ACTN</name>
<feature type="domain" description="ARB-07466-like C-terminal" evidence="3">
    <location>
        <begin position="97"/>
        <end position="199"/>
    </location>
</feature>
<dbReference type="Proteomes" id="UP000238164">
    <property type="component" value="Chromosome 1"/>
</dbReference>
<protein>
    <recommendedName>
        <fullName evidence="3">ARB-07466-like C-terminal domain-containing protein</fullName>
    </recommendedName>
</protein>
<reference evidence="4 5" key="1">
    <citation type="submission" date="2018-02" db="EMBL/GenBank/DDBJ databases">
        <authorList>
            <person name="Cohen D.B."/>
            <person name="Kent A.D."/>
        </authorList>
    </citation>
    <scope>NUCLEOTIDE SEQUENCE [LARGE SCALE GENOMIC DNA]</scope>
    <source>
        <strain evidence="4">1</strain>
    </source>
</reference>
<sequence length="208" mass="22312">MNAMTRLSVTAVSAAATLALAIGATTLATPANADPVSLEPAMSASATPAPTTGPTTPAPTPTVSTPGTPTPTTTSPAPKPPKKAKKKGKAKISNYKRLTKRAKKVALKVRSGWASIKSIGGWRAGSRYSGDHPAGRAIDVMIPSWKKNKNLGYSIAKYFAKHAKKYKIHYVIYRQKIWTTQNPRWRSMADRGGATANHFDHVHISVKR</sequence>
<feature type="chain" id="PRO_5014945246" description="ARB-07466-like C-terminal domain-containing protein" evidence="2">
    <location>
        <begin position="34"/>
        <end position="208"/>
    </location>
</feature>
<dbReference type="AlphaFoldDB" id="A0A2N9JDY0"/>
<organism evidence="4 5">
    <name type="scientific">Micropruina glycogenica</name>
    <dbReference type="NCBI Taxonomy" id="75385"/>
    <lineage>
        <taxon>Bacteria</taxon>
        <taxon>Bacillati</taxon>
        <taxon>Actinomycetota</taxon>
        <taxon>Actinomycetes</taxon>
        <taxon>Propionibacteriales</taxon>
        <taxon>Nocardioidaceae</taxon>
        <taxon>Micropruina</taxon>
    </lineage>
</organism>
<evidence type="ECO:0000256" key="1">
    <source>
        <dbReference type="SAM" id="MobiDB-lite"/>
    </source>
</evidence>
<feature type="compositionally biased region" description="Basic residues" evidence="1">
    <location>
        <begin position="80"/>
        <end position="90"/>
    </location>
</feature>
<dbReference type="Pfam" id="PF26571">
    <property type="entry name" value="VldE"/>
    <property type="match status" value="1"/>
</dbReference>
<feature type="region of interest" description="Disordered" evidence="1">
    <location>
        <begin position="41"/>
        <end position="93"/>
    </location>
</feature>